<organism evidence="3 4">
    <name type="scientific">Prauserella cavernicola</name>
    <dbReference type="NCBI Taxonomy" id="2800127"/>
    <lineage>
        <taxon>Bacteria</taxon>
        <taxon>Bacillati</taxon>
        <taxon>Actinomycetota</taxon>
        <taxon>Actinomycetes</taxon>
        <taxon>Pseudonocardiales</taxon>
        <taxon>Pseudonocardiaceae</taxon>
        <taxon>Prauserella</taxon>
    </lineage>
</organism>
<evidence type="ECO:0000313" key="4">
    <source>
        <dbReference type="Proteomes" id="UP000635245"/>
    </source>
</evidence>
<feature type="transmembrane region" description="Helical" evidence="1">
    <location>
        <begin position="231"/>
        <end position="252"/>
    </location>
</feature>
<name>A0A934QNI3_9PSEU</name>
<dbReference type="PANTHER" id="PTHR30590:SF3">
    <property type="entry name" value="HYPOTHETICAL MEMBRANE SPANNING PROTEIN"/>
    <property type="match status" value="1"/>
</dbReference>
<keyword evidence="4" id="KW-1185">Reference proteome</keyword>
<evidence type="ECO:0000259" key="2">
    <source>
        <dbReference type="Pfam" id="PF04235"/>
    </source>
</evidence>
<dbReference type="PANTHER" id="PTHR30590">
    <property type="entry name" value="INNER MEMBRANE PROTEIN"/>
    <property type="match status" value="1"/>
</dbReference>
<reference evidence="3" key="1">
    <citation type="submission" date="2020-12" db="EMBL/GenBank/DDBJ databases">
        <title>Prauserella sp. ASG 168, a novel actinomycete isolated from cave rock.</title>
        <authorList>
            <person name="Suriyachadkun C."/>
        </authorList>
    </citation>
    <scope>NUCLEOTIDE SEQUENCE</scope>
    <source>
        <strain evidence="3">ASG 168</strain>
    </source>
</reference>
<dbReference type="EMBL" id="JAENJH010000001">
    <property type="protein sequence ID" value="MBK1783891.1"/>
    <property type="molecule type" value="Genomic_DNA"/>
</dbReference>
<evidence type="ECO:0000256" key="1">
    <source>
        <dbReference type="SAM" id="Phobius"/>
    </source>
</evidence>
<dbReference type="Pfam" id="PF04235">
    <property type="entry name" value="DUF418"/>
    <property type="match status" value="1"/>
</dbReference>
<feature type="transmembrane region" description="Helical" evidence="1">
    <location>
        <begin position="350"/>
        <end position="369"/>
    </location>
</feature>
<evidence type="ECO:0000313" key="3">
    <source>
        <dbReference type="EMBL" id="MBK1783891.1"/>
    </source>
</evidence>
<keyword evidence="1" id="KW-1133">Transmembrane helix</keyword>
<gene>
    <name evidence="3" type="ORF">JHE00_06070</name>
</gene>
<accession>A0A934QNI3</accession>
<feature type="transmembrane region" description="Helical" evidence="1">
    <location>
        <begin position="67"/>
        <end position="88"/>
    </location>
</feature>
<feature type="transmembrane region" description="Helical" evidence="1">
    <location>
        <begin position="100"/>
        <end position="118"/>
    </location>
</feature>
<feature type="transmembrane region" description="Helical" evidence="1">
    <location>
        <begin position="193"/>
        <end position="219"/>
    </location>
</feature>
<dbReference type="InterPro" id="IPR052529">
    <property type="entry name" value="Bact_Transport_Assoc"/>
</dbReference>
<dbReference type="InterPro" id="IPR007349">
    <property type="entry name" value="DUF418"/>
</dbReference>
<dbReference type="AlphaFoldDB" id="A0A934QNI3"/>
<keyword evidence="1" id="KW-0812">Transmembrane</keyword>
<dbReference type="RefSeq" id="WP_200315517.1">
    <property type="nucleotide sequence ID" value="NZ_JAENJH010000001.1"/>
</dbReference>
<feature type="transmembrane region" description="Helical" evidence="1">
    <location>
        <begin position="318"/>
        <end position="338"/>
    </location>
</feature>
<feature type="transmembrane region" description="Helical" evidence="1">
    <location>
        <begin position="124"/>
        <end position="140"/>
    </location>
</feature>
<keyword evidence="1" id="KW-0472">Membrane</keyword>
<protein>
    <submittedName>
        <fullName evidence="3">DUF418 domain-containing protein</fullName>
    </submittedName>
</protein>
<feature type="transmembrane region" description="Helical" evidence="1">
    <location>
        <begin position="147"/>
        <end position="166"/>
    </location>
</feature>
<proteinExistence type="predicted"/>
<dbReference type="Proteomes" id="UP000635245">
    <property type="component" value="Unassembled WGS sequence"/>
</dbReference>
<feature type="domain" description="DUF418" evidence="2">
    <location>
        <begin position="252"/>
        <end position="383"/>
    </location>
</feature>
<feature type="transmembrane region" description="Helical" evidence="1">
    <location>
        <begin position="283"/>
        <end position="306"/>
    </location>
</feature>
<sequence>MTSEQTTSTVDGVERSVPRGRLLGIDVVRALAIIGVFVVHFSMTGWLRPGPREQTPAVLDWLDGATSSRAMSLFVLLAGVSVALMTGGARPRTGRTMRTACLRVAVRAVVLFLLSLGIDEFGASVLGFYAVLLVFLLPFTRLGARTLFALSAVSVPLVTLYPIWVFTEHTDWLMTEAPTGLAVLTRPDQWGDYLFGLVFTGGGFQTAYGIPLVLAGLAIGRLDLHTHAVRVRMMIGGAGVAFAAGAVSWLALYPLGFAATIDAAQPPAMPWQALLAMPGPRSLYATSAVGVTFMIGVALTLLGLFLLAMDRPGWRRALWPLAAAGGMALTWYAGHFVYQSAIGSPQTYSFVHFLAAVVVMLVVSVLWRLRLRRGPLEWLVHTVITTAVRFGRRSGQAAP</sequence>
<feature type="transmembrane region" description="Helical" evidence="1">
    <location>
        <begin position="27"/>
        <end position="47"/>
    </location>
</feature>
<comment type="caution">
    <text evidence="3">The sequence shown here is derived from an EMBL/GenBank/DDBJ whole genome shotgun (WGS) entry which is preliminary data.</text>
</comment>